<dbReference type="Pfam" id="PF03372">
    <property type="entry name" value="Exo_endo_phos"/>
    <property type="match status" value="1"/>
</dbReference>
<organism evidence="2 3">
    <name type="scientific">Paramarasmius palmivorus</name>
    <dbReference type="NCBI Taxonomy" id="297713"/>
    <lineage>
        <taxon>Eukaryota</taxon>
        <taxon>Fungi</taxon>
        <taxon>Dikarya</taxon>
        <taxon>Basidiomycota</taxon>
        <taxon>Agaricomycotina</taxon>
        <taxon>Agaricomycetes</taxon>
        <taxon>Agaricomycetidae</taxon>
        <taxon>Agaricales</taxon>
        <taxon>Marasmiineae</taxon>
        <taxon>Marasmiaceae</taxon>
        <taxon>Paramarasmius</taxon>
    </lineage>
</organism>
<dbReference type="GO" id="GO:0003824">
    <property type="term" value="F:catalytic activity"/>
    <property type="evidence" value="ECO:0007669"/>
    <property type="project" value="InterPro"/>
</dbReference>
<comment type="caution">
    <text evidence="2">The sequence shown here is derived from an EMBL/GenBank/DDBJ whole genome shotgun (WGS) entry which is preliminary data.</text>
</comment>
<dbReference type="Gene3D" id="3.60.10.10">
    <property type="entry name" value="Endonuclease/exonuclease/phosphatase"/>
    <property type="match status" value="1"/>
</dbReference>
<dbReference type="InterPro" id="IPR005135">
    <property type="entry name" value="Endo/exonuclease/phosphatase"/>
</dbReference>
<name>A0AAW0DZZ3_9AGAR</name>
<evidence type="ECO:0000259" key="1">
    <source>
        <dbReference type="Pfam" id="PF03372"/>
    </source>
</evidence>
<dbReference type="PANTHER" id="PTHR42834">
    <property type="entry name" value="ENDONUCLEASE/EXONUCLEASE/PHOSPHATASE FAMILY PROTEIN (AFU_ORTHOLOGUE AFUA_3G09210)"/>
    <property type="match status" value="1"/>
</dbReference>
<gene>
    <name evidence="2" type="ORF">VNI00_002453</name>
</gene>
<dbReference type="SUPFAM" id="SSF56219">
    <property type="entry name" value="DNase I-like"/>
    <property type="match status" value="1"/>
</dbReference>
<evidence type="ECO:0000313" key="2">
    <source>
        <dbReference type="EMBL" id="KAK7056736.1"/>
    </source>
</evidence>
<dbReference type="InterPro" id="IPR036691">
    <property type="entry name" value="Endo/exonu/phosph_ase_sf"/>
</dbReference>
<protein>
    <recommendedName>
        <fullName evidence="1">Endonuclease/exonuclease/phosphatase domain-containing protein</fullName>
    </recommendedName>
</protein>
<dbReference type="CDD" id="cd04486">
    <property type="entry name" value="YhcR_OBF_like"/>
    <property type="match status" value="1"/>
</dbReference>
<keyword evidence="3" id="KW-1185">Reference proteome</keyword>
<dbReference type="Proteomes" id="UP001383192">
    <property type="component" value="Unassembled WGS sequence"/>
</dbReference>
<sequence>MSWTGLDVSIIIYANASDARRHQACCQSDGADSPTLILVPLPMHMDLAAYGLAHLVAFLPILELQAYGERLMNKLYSWLFWSALVSVSTSTSVTDIQGSTWRSPYAGLRVSNVSGIVTAKGPDGFFIAGDRVVDLRVSNGLYVFGSSAVGRVNVGDKVTLGGTVSEFRSSSSPNDLFITELLPNISSITILSSNNTFTPIVLGKDRIPPTQYLSPLDVGKDSFLSVPNNVSRIETVNATLDPFKYGLDFWESLEGQLVVIPKPVALDFPNRFGDFWVHGDWPISARNSRGGLTMSFGADGIVNGGSEAIVIGTPLDGTKNPSVAVGTSVSDIVGVVTYQFGFFRVLPLTAPEVVSTLDVTVPPSTLTSVQDSCVITVGDYNVENMAPTSSHIPSVADHIANYLNSPDILFVQEIQDNSGPTNDGTVSANLTLTALAKAIAAAGNVTYDFVEVEPVDGQDGGQPGGNIRQAFLYRPEKLSLVPGSPAGGPLDGVQVIDGSGKGSSTLSFNPGRIDPNNTAWTASRKPLVAEWQTSEGATLFTVNLHLSSKGGSSSTHGDARPPVNSPIEQRTLQMDTISTFLRSLLDHDYDANIVVAGDFNEFVHTRSVFKTFETMMTEVDELAGVPPAERYTYVFDQFSEQLDHIFVSNAVGRRLVEAEHVHVNNWSPSLDVRISDHDPTVARIRVC</sequence>
<evidence type="ECO:0000313" key="3">
    <source>
        <dbReference type="Proteomes" id="UP001383192"/>
    </source>
</evidence>
<dbReference type="EMBL" id="JAYKXP010000006">
    <property type="protein sequence ID" value="KAK7056736.1"/>
    <property type="molecule type" value="Genomic_DNA"/>
</dbReference>
<proteinExistence type="predicted"/>
<accession>A0AAW0DZZ3</accession>
<reference evidence="2 3" key="1">
    <citation type="submission" date="2024-01" db="EMBL/GenBank/DDBJ databases">
        <title>A draft genome for a cacao thread blight-causing isolate of Paramarasmius palmivorus.</title>
        <authorList>
            <person name="Baruah I.K."/>
            <person name="Bukari Y."/>
            <person name="Amoako-Attah I."/>
            <person name="Meinhardt L.W."/>
            <person name="Bailey B.A."/>
            <person name="Cohen S.P."/>
        </authorList>
    </citation>
    <scope>NUCLEOTIDE SEQUENCE [LARGE SCALE GENOMIC DNA]</scope>
    <source>
        <strain evidence="2 3">GH-12</strain>
    </source>
</reference>
<feature type="domain" description="Endonuclease/exonuclease/phosphatase" evidence="1">
    <location>
        <begin position="391"/>
        <end position="677"/>
    </location>
</feature>
<dbReference type="AlphaFoldDB" id="A0AAW0DZZ3"/>
<dbReference type="PANTHER" id="PTHR42834:SF1">
    <property type="entry name" value="ENDONUCLEASE_EXONUCLEASE_PHOSPHATASE FAMILY PROTEIN (AFU_ORTHOLOGUE AFUA_3G09210)"/>
    <property type="match status" value="1"/>
</dbReference>